<comment type="similarity">
    <text evidence="1">Belongs to the TACO1 family.</text>
</comment>
<sequence>MSGHSKWSQIKRQKSVTDAAKSRVFSRFARLIALESKKANGILTVPSLSATIARAKAINMPKENIERAVAKGTSKDSGSLEQVLYEAYGPGGVAILIDALTNNKNRTTQEIKHLLVLREVELANPGAASWAFTKTGTMYIPNEPLMEIAGTDEERLGAVLEALDKHEDVQQVFTNARGYEDTGD</sequence>
<comment type="caution">
    <text evidence="6">The sequence shown here is derived from an EMBL/GenBank/DDBJ whole genome shotgun (WGS) entry which is preliminary data.</text>
</comment>
<feature type="domain" description="TACO1/YebC-like second and third" evidence="4">
    <location>
        <begin position="81"/>
        <end position="143"/>
    </location>
</feature>
<dbReference type="Gene3D" id="1.10.10.200">
    <property type="match status" value="1"/>
</dbReference>
<dbReference type="Gene3D" id="3.30.70.980">
    <property type="match status" value="1"/>
</dbReference>
<gene>
    <name evidence="6" type="ORF">A2118_01590</name>
</gene>
<dbReference type="PANTHER" id="PTHR12532:SF0">
    <property type="entry name" value="TRANSLATIONAL ACTIVATOR OF CYTOCHROME C OXIDASE 1"/>
    <property type="match status" value="1"/>
</dbReference>
<evidence type="ECO:0000256" key="1">
    <source>
        <dbReference type="ARBA" id="ARBA00008724"/>
    </source>
</evidence>
<dbReference type="Proteomes" id="UP000179014">
    <property type="component" value="Unassembled WGS sequence"/>
</dbReference>
<dbReference type="STRING" id="1798474.A2118_01590"/>
<keyword evidence="3" id="KW-0804">Transcription</keyword>
<evidence type="ECO:0000256" key="3">
    <source>
        <dbReference type="ARBA" id="ARBA00023163"/>
    </source>
</evidence>
<dbReference type="Pfam" id="PF01709">
    <property type="entry name" value="Transcrip_reg"/>
    <property type="match status" value="1"/>
</dbReference>
<evidence type="ECO:0000259" key="5">
    <source>
        <dbReference type="Pfam" id="PF20772"/>
    </source>
</evidence>
<dbReference type="PANTHER" id="PTHR12532">
    <property type="entry name" value="TRANSLATIONAL ACTIVATOR OF CYTOCHROME C OXIDASE 1"/>
    <property type="match status" value="1"/>
</dbReference>
<accession>A0A1F6BVJ4</accession>
<keyword evidence="2" id="KW-0805">Transcription regulation</keyword>
<dbReference type="InterPro" id="IPR049083">
    <property type="entry name" value="TACO1_YebC_N"/>
</dbReference>
<feature type="domain" description="TACO1/YebC-like N-terminal" evidence="5">
    <location>
        <begin position="5"/>
        <end position="74"/>
    </location>
</feature>
<dbReference type="InterPro" id="IPR002876">
    <property type="entry name" value="Transcrip_reg_TACO1-like"/>
</dbReference>
<dbReference type="GO" id="GO:0005737">
    <property type="term" value="C:cytoplasm"/>
    <property type="evidence" value="ECO:0007669"/>
    <property type="project" value="UniProtKB-ARBA"/>
</dbReference>
<dbReference type="InterPro" id="IPR029072">
    <property type="entry name" value="YebC-like"/>
</dbReference>
<dbReference type="InterPro" id="IPR017856">
    <property type="entry name" value="Integrase-like_N"/>
</dbReference>
<evidence type="ECO:0000313" key="7">
    <source>
        <dbReference type="Proteomes" id="UP000179014"/>
    </source>
</evidence>
<organism evidence="6 7">
    <name type="scientific">Candidatus Kaiserbacteria bacterium GWA2_50_9</name>
    <dbReference type="NCBI Taxonomy" id="1798474"/>
    <lineage>
        <taxon>Bacteria</taxon>
        <taxon>Candidatus Kaiseribacteriota</taxon>
    </lineage>
</organism>
<dbReference type="AlphaFoldDB" id="A0A1F6BVJ4"/>
<evidence type="ECO:0008006" key="8">
    <source>
        <dbReference type="Google" id="ProtNLM"/>
    </source>
</evidence>
<name>A0A1F6BVJ4_9BACT</name>
<reference evidence="6 7" key="1">
    <citation type="journal article" date="2016" name="Nat. Commun.">
        <title>Thousands of microbial genomes shed light on interconnected biogeochemical processes in an aquifer system.</title>
        <authorList>
            <person name="Anantharaman K."/>
            <person name="Brown C.T."/>
            <person name="Hug L.A."/>
            <person name="Sharon I."/>
            <person name="Castelle C.J."/>
            <person name="Probst A.J."/>
            <person name="Thomas B.C."/>
            <person name="Singh A."/>
            <person name="Wilkins M.J."/>
            <person name="Karaoz U."/>
            <person name="Brodie E.L."/>
            <person name="Williams K.H."/>
            <person name="Hubbard S.S."/>
            <person name="Banfield J.F."/>
        </authorList>
    </citation>
    <scope>NUCLEOTIDE SEQUENCE [LARGE SCALE GENOMIC DNA]</scope>
</reference>
<protein>
    <recommendedName>
        <fullName evidence="8">Transcriptional regulator</fullName>
    </recommendedName>
</protein>
<dbReference type="EMBL" id="MFKN01000025">
    <property type="protein sequence ID" value="OGG40843.1"/>
    <property type="molecule type" value="Genomic_DNA"/>
</dbReference>
<dbReference type="InterPro" id="IPR048300">
    <property type="entry name" value="TACO1_YebC-like_2nd/3rd_dom"/>
</dbReference>
<dbReference type="InterPro" id="IPR026564">
    <property type="entry name" value="Transcrip_reg_TACO1-like_dom3"/>
</dbReference>
<dbReference type="Pfam" id="PF20772">
    <property type="entry name" value="TACO1_YebC_N"/>
    <property type="match status" value="1"/>
</dbReference>
<evidence type="ECO:0000256" key="2">
    <source>
        <dbReference type="ARBA" id="ARBA00023015"/>
    </source>
</evidence>
<dbReference type="SUPFAM" id="SSF75625">
    <property type="entry name" value="YebC-like"/>
    <property type="match status" value="1"/>
</dbReference>
<proteinExistence type="inferred from homology"/>
<evidence type="ECO:0000259" key="4">
    <source>
        <dbReference type="Pfam" id="PF01709"/>
    </source>
</evidence>
<evidence type="ECO:0000313" key="6">
    <source>
        <dbReference type="EMBL" id="OGG40843.1"/>
    </source>
</evidence>